<comment type="caution">
    <text evidence="2">The sequence shown here is derived from an EMBL/GenBank/DDBJ whole genome shotgun (WGS) entry which is preliminary data.</text>
</comment>
<feature type="compositionally biased region" description="Low complexity" evidence="1">
    <location>
        <begin position="1"/>
        <end position="18"/>
    </location>
</feature>
<evidence type="ECO:0000313" key="2">
    <source>
        <dbReference type="EMBL" id="TXC68155.1"/>
    </source>
</evidence>
<sequence length="200" mass="20550">MTRTATRTHNNRAATTATPSRVATSHVEPEDTDVGETAEAIADGGDHARLLMVNGAVLGLGLVTRNAKLTRTGVRMVIAQGLAFGARTLFSQGVHAHGEETAEEASQHGAKSAKGPGEDDGEGVATGSGAATVAVARAVSATTPIPYIPARLAGMAITGQNTPRKANAISDFLMGAAIGWLAERLAKRLVGGEDEDRDED</sequence>
<dbReference type="RefSeq" id="WP_147123375.1">
    <property type="nucleotide sequence ID" value="NZ_VOPY01000003.1"/>
</dbReference>
<feature type="region of interest" description="Disordered" evidence="1">
    <location>
        <begin position="96"/>
        <end position="126"/>
    </location>
</feature>
<name>A0A5C6U966_9SPHN</name>
<dbReference type="EMBL" id="VOPY01000003">
    <property type="protein sequence ID" value="TXC68155.1"/>
    <property type="molecule type" value="Genomic_DNA"/>
</dbReference>
<dbReference type="OrthoDB" id="8004717at2"/>
<feature type="region of interest" description="Disordered" evidence="1">
    <location>
        <begin position="1"/>
        <end position="35"/>
    </location>
</feature>
<reference evidence="2 3" key="1">
    <citation type="submission" date="2019-08" db="EMBL/GenBank/DDBJ databases">
        <title>Sphingorhabdus soil sp. nov., isolated from arctic soil.</title>
        <authorList>
            <person name="Liu Y."/>
        </authorList>
    </citation>
    <scope>NUCLEOTIDE SEQUENCE [LARGE SCALE GENOMIC DNA]</scope>
    <source>
        <strain evidence="2 3">D-2Q-5-6</strain>
    </source>
</reference>
<proteinExistence type="predicted"/>
<keyword evidence="3" id="KW-1185">Reference proteome</keyword>
<dbReference type="Proteomes" id="UP000321129">
    <property type="component" value="Unassembled WGS sequence"/>
</dbReference>
<accession>A0A5C6U966</accession>
<dbReference type="AlphaFoldDB" id="A0A5C6U966"/>
<evidence type="ECO:0000256" key="1">
    <source>
        <dbReference type="SAM" id="MobiDB-lite"/>
    </source>
</evidence>
<gene>
    <name evidence="2" type="ORF">FSZ31_10670</name>
</gene>
<organism evidence="2 3">
    <name type="scientific">Flavisphingopyxis soli</name>
    <dbReference type="NCBI Taxonomy" id="2601267"/>
    <lineage>
        <taxon>Bacteria</taxon>
        <taxon>Pseudomonadati</taxon>
        <taxon>Pseudomonadota</taxon>
        <taxon>Alphaproteobacteria</taxon>
        <taxon>Sphingomonadales</taxon>
        <taxon>Sphingopyxidaceae</taxon>
        <taxon>Flavisphingopyxis</taxon>
    </lineage>
</organism>
<protein>
    <submittedName>
        <fullName evidence="2">Uncharacterized protein</fullName>
    </submittedName>
</protein>
<evidence type="ECO:0000313" key="3">
    <source>
        <dbReference type="Proteomes" id="UP000321129"/>
    </source>
</evidence>